<dbReference type="Proteomes" id="UP001326199">
    <property type="component" value="Unassembled WGS sequence"/>
</dbReference>
<name>A0ABR0HRM0_9PEZI</name>
<evidence type="ECO:0000313" key="1">
    <source>
        <dbReference type="EMBL" id="KAK4670403.1"/>
    </source>
</evidence>
<proteinExistence type="predicted"/>
<keyword evidence="2" id="KW-1185">Reference proteome</keyword>
<protein>
    <submittedName>
        <fullName evidence="1">Uncharacterized protein</fullName>
    </submittedName>
</protein>
<evidence type="ECO:0000313" key="2">
    <source>
        <dbReference type="Proteomes" id="UP001326199"/>
    </source>
</evidence>
<sequence length="112" mass="13466">MARMTRPHPHFCGPCWASTRAGVVCCNDTYNPGCYDPSCVHHLSELLVSRYTATDLEEHFEEGYDYSDYYYYYYDEYDDIDFSPKGRVQRRERSRGVYTDRCKKGEEIWRWK</sequence>
<gene>
    <name evidence="1" type="ORF">QC763_0042410</name>
</gene>
<dbReference type="EMBL" id="JAFFHB010000002">
    <property type="protein sequence ID" value="KAK4670403.1"/>
    <property type="molecule type" value="Genomic_DNA"/>
</dbReference>
<organism evidence="1 2">
    <name type="scientific">Podospora pseudopauciseta</name>
    <dbReference type="NCBI Taxonomy" id="2093780"/>
    <lineage>
        <taxon>Eukaryota</taxon>
        <taxon>Fungi</taxon>
        <taxon>Dikarya</taxon>
        <taxon>Ascomycota</taxon>
        <taxon>Pezizomycotina</taxon>
        <taxon>Sordariomycetes</taxon>
        <taxon>Sordariomycetidae</taxon>
        <taxon>Sordariales</taxon>
        <taxon>Podosporaceae</taxon>
        <taxon>Podospora</taxon>
    </lineage>
</organism>
<reference evidence="1 2" key="1">
    <citation type="journal article" date="2023" name="bioRxiv">
        <title>High-quality genome assemblies of four members of thePodospora anserinaspecies complex.</title>
        <authorList>
            <person name="Ament-Velasquez S.L."/>
            <person name="Vogan A.A."/>
            <person name="Wallerman O."/>
            <person name="Hartmann F."/>
            <person name="Gautier V."/>
            <person name="Silar P."/>
            <person name="Giraud T."/>
            <person name="Johannesson H."/>
        </authorList>
    </citation>
    <scope>NUCLEOTIDE SEQUENCE [LARGE SCALE GENOMIC DNA]</scope>
    <source>
        <strain evidence="1 2">CBS 411.78</strain>
    </source>
</reference>
<accession>A0ABR0HRM0</accession>
<dbReference type="GeneID" id="87925660"/>
<comment type="caution">
    <text evidence="1">The sequence shown here is derived from an EMBL/GenBank/DDBJ whole genome shotgun (WGS) entry which is preliminary data.</text>
</comment>
<dbReference type="RefSeq" id="XP_062769073.1">
    <property type="nucleotide sequence ID" value="XM_062905649.1"/>
</dbReference>